<feature type="region of interest" description="Disordered" evidence="3">
    <location>
        <begin position="1"/>
        <end position="39"/>
    </location>
</feature>
<comment type="caution">
    <text evidence="4">The sequence shown here is derived from an EMBL/GenBank/DDBJ whole genome shotgun (WGS) entry which is preliminary data.</text>
</comment>
<dbReference type="RefSeq" id="WP_183527406.1">
    <property type="nucleotide sequence ID" value="NZ_JACIJM010000003.1"/>
</dbReference>
<evidence type="ECO:0000313" key="5">
    <source>
        <dbReference type="Proteomes" id="UP000535415"/>
    </source>
</evidence>
<organism evidence="4 5">
    <name type="scientific">Yoonia ponticola</name>
    <dbReference type="NCBI Taxonomy" id="1524255"/>
    <lineage>
        <taxon>Bacteria</taxon>
        <taxon>Pseudomonadati</taxon>
        <taxon>Pseudomonadota</taxon>
        <taxon>Alphaproteobacteria</taxon>
        <taxon>Rhodobacterales</taxon>
        <taxon>Paracoccaceae</taxon>
        <taxon>Yoonia</taxon>
    </lineage>
</organism>
<evidence type="ECO:0000313" key="4">
    <source>
        <dbReference type="EMBL" id="MBB5721761.1"/>
    </source>
</evidence>
<accession>A0A7W9BJP6</accession>
<dbReference type="GO" id="GO:0030527">
    <property type="term" value="F:structural constituent of chromatin"/>
    <property type="evidence" value="ECO:0007669"/>
    <property type="project" value="InterPro"/>
</dbReference>
<dbReference type="SUPFAM" id="SSF47729">
    <property type="entry name" value="IHF-like DNA-binding proteins"/>
    <property type="match status" value="1"/>
</dbReference>
<keyword evidence="5" id="KW-1185">Reference proteome</keyword>
<dbReference type="Proteomes" id="UP000535415">
    <property type="component" value="Unassembled WGS sequence"/>
</dbReference>
<proteinExistence type="inferred from homology"/>
<evidence type="ECO:0000256" key="3">
    <source>
        <dbReference type="SAM" id="MobiDB-lite"/>
    </source>
</evidence>
<reference evidence="4 5" key="1">
    <citation type="submission" date="2020-08" db="EMBL/GenBank/DDBJ databases">
        <title>Genomic Encyclopedia of Type Strains, Phase IV (KMG-IV): sequencing the most valuable type-strain genomes for metagenomic binning, comparative biology and taxonomic classification.</title>
        <authorList>
            <person name="Goeker M."/>
        </authorList>
    </citation>
    <scope>NUCLEOTIDE SEQUENCE [LARGE SCALE GENOMIC DNA]</scope>
    <source>
        <strain evidence="4 5">DSM 101064</strain>
    </source>
</reference>
<dbReference type="InterPro" id="IPR010992">
    <property type="entry name" value="IHF-like_DNA-bd_dom_sf"/>
</dbReference>
<evidence type="ECO:0000256" key="1">
    <source>
        <dbReference type="ARBA" id="ARBA00010529"/>
    </source>
</evidence>
<dbReference type="AlphaFoldDB" id="A0A7W9BJP6"/>
<dbReference type="EMBL" id="JACIJM010000003">
    <property type="protein sequence ID" value="MBB5721761.1"/>
    <property type="molecule type" value="Genomic_DNA"/>
</dbReference>
<sequence>MADNDSPDDKTVKLEAGTPTPKAKLAPVNTGPKPVTVSVPTATPVSAGVKTAMAATIAEDGPIKKGELLDQVVEKCGVKRSDAKMVVEALFEVMATNLINEGDLHVPPLGKLKFIKSKEVGRGAKAITLKLRTPNTQTE</sequence>
<gene>
    <name evidence="4" type="ORF">FHS72_001373</name>
</gene>
<keyword evidence="2 4" id="KW-0238">DNA-binding</keyword>
<name>A0A7W9BJP6_9RHOB</name>
<dbReference type="Gene3D" id="4.10.520.10">
    <property type="entry name" value="IHF-like DNA-binding proteins"/>
    <property type="match status" value="1"/>
</dbReference>
<comment type="similarity">
    <text evidence="1">Belongs to the bacterial histone-like protein family.</text>
</comment>
<dbReference type="Pfam" id="PF00216">
    <property type="entry name" value="Bac_DNA_binding"/>
    <property type="match status" value="1"/>
</dbReference>
<evidence type="ECO:0000256" key="2">
    <source>
        <dbReference type="ARBA" id="ARBA00023125"/>
    </source>
</evidence>
<protein>
    <submittedName>
        <fullName evidence="4">Nucleoid DNA-binding protein</fullName>
    </submittedName>
</protein>
<dbReference type="GO" id="GO:0003677">
    <property type="term" value="F:DNA binding"/>
    <property type="evidence" value="ECO:0007669"/>
    <property type="project" value="UniProtKB-KW"/>
</dbReference>
<dbReference type="InterPro" id="IPR000119">
    <property type="entry name" value="Hist_DNA-bd"/>
</dbReference>